<dbReference type="Pfam" id="PF08757">
    <property type="entry name" value="CotH"/>
    <property type="match status" value="1"/>
</dbReference>
<protein>
    <submittedName>
        <fullName evidence="1">CotH kinase family protein</fullName>
    </submittedName>
</protein>
<name>A0ABS6W1M1_9FLAO</name>
<accession>A0ABS6W1M1</accession>
<dbReference type="GO" id="GO:0016301">
    <property type="term" value="F:kinase activity"/>
    <property type="evidence" value="ECO:0007669"/>
    <property type="project" value="UniProtKB-KW"/>
</dbReference>
<keyword evidence="1" id="KW-0808">Transferase</keyword>
<sequence length="297" mass="34293">MNINGGFRIHGNNSRALAIKNLRLYARSDYSSEDKFEHDLFNVAITDAPVYNNNEYKRIMLRGNGSGGSIAYDVVFNRVMQPIYNGVARIQPAIHFINGEFWGLTAIRDRMDKRHYALNFDLDDDEILIIDCKGVNCDLDEGEDADYDEYIAMRDFILDNDLSVQANYDQAANLLDMESYIDHMILEVFAANDSYERAFWKVRTPVNNKYGDGKWRVSMQDFEASLKDNINWLENWTDLNNASNDALLNSLFASTQFQNQFINRFADVLNTVLNTTYFNEVVNFTFDEVSPYLAEDE</sequence>
<gene>
    <name evidence="1" type="ORF">KW502_04300</name>
</gene>
<comment type="caution">
    <text evidence="1">The sequence shown here is derived from an EMBL/GenBank/DDBJ whole genome shotgun (WGS) entry which is preliminary data.</text>
</comment>
<organism evidence="1 2">
    <name type="scientific">Mesonia aestuariivivens</name>
    <dbReference type="NCBI Taxonomy" id="2796128"/>
    <lineage>
        <taxon>Bacteria</taxon>
        <taxon>Pseudomonadati</taxon>
        <taxon>Bacteroidota</taxon>
        <taxon>Flavobacteriia</taxon>
        <taxon>Flavobacteriales</taxon>
        <taxon>Flavobacteriaceae</taxon>
        <taxon>Mesonia</taxon>
    </lineage>
</organism>
<keyword evidence="2" id="KW-1185">Reference proteome</keyword>
<dbReference type="Proteomes" id="UP000719267">
    <property type="component" value="Unassembled WGS sequence"/>
</dbReference>
<evidence type="ECO:0000313" key="2">
    <source>
        <dbReference type="Proteomes" id="UP000719267"/>
    </source>
</evidence>
<reference evidence="1 2" key="1">
    <citation type="submission" date="2021-07" db="EMBL/GenBank/DDBJ databases">
        <title>Mesonia aestuariivivens sp. nov., isolated from a tidal flat.</title>
        <authorList>
            <person name="Kim Y.-O."/>
            <person name="Yoon J.-H."/>
        </authorList>
    </citation>
    <scope>NUCLEOTIDE SEQUENCE [LARGE SCALE GENOMIC DNA]</scope>
    <source>
        <strain evidence="1 2">JHPTF-M18</strain>
    </source>
</reference>
<proteinExistence type="predicted"/>
<evidence type="ECO:0000313" key="1">
    <source>
        <dbReference type="EMBL" id="MBW2961019.1"/>
    </source>
</evidence>
<dbReference type="InterPro" id="IPR014867">
    <property type="entry name" value="Spore_coat_CotH_CotH2/3/7"/>
</dbReference>
<keyword evidence="1" id="KW-0418">Kinase</keyword>
<dbReference type="EMBL" id="JAHWDF010000003">
    <property type="protein sequence ID" value="MBW2961019.1"/>
    <property type="molecule type" value="Genomic_DNA"/>
</dbReference>
<dbReference type="RefSeq" id="WP_219039303.1">
    <property type="nucleotide sequence ID" value="NZ_JAHWDF010000003.1"/>
</dbReference>